<comment type="similarity">
    <text evidence="8">Belongs to the tRNA(Ile)-lysidine synthase family.</text>
</comment>
<evidence type="ECO:0000256" key="1">
    <source>
        <dbReference type="ARBA" id="ARBA00004496"/>
    </source>
</evidence>
<dbReference type="NCBIfam" id="TIGR02432">
    <property type="entry name" value="lysidine_TilS_N"/>
    <property type="match status" value="1"/>
</dbReference>
<dbReference type="Proteomes" id="UP001211204">
    <property type="component" value="Chromosome"/>
</dbReference>
<dbReference type="SUPFAM" id="SSF56037">
    <property type="entry name" value="PheT/TilS domain"/>
    <property type="match status" value="1"/>
</dbReference>
<dbReference type="SMART" id="SM00977">
    <property type="entry name" value="TilS_C"/>
    <property type="match status" value="1"/>
</dbReference>
<evidence type="ECO:0000259" key="9">
    <source>
        <dbReference type="SMART" id="SM00977"/>
    </source>
</evidence>
<dbReference type="PANTHER" id="PTHR43033:SF1">
    <property type="entry name" value="TRNA(ILE)-LYSIDINE SYNTHASE-RELATED"/>
    <property type="match status" value="1"/>
</dbReference>
<dbReference type="Pfam" id="PF01171">
    <property type="entry name" value="ATP_bind_3"/>
    <property type="match status" value="1"/>
</dbReference>
<dbReference type="InterPro" id="IPR014729">
    <property type="entry name" value="Rossmann-like_a/b/a_fold"/>
</dbReference>
<keyword evidence="11" id="KW-1185">Reference proteome</keyword>
<evidence type="ECO:0000256" key="6">
    <source>
        <dbReference type="ARBA" id="ARBA00022840"/>
    </source>
</evidence>
<name>A0ABN6TQL8_9BURK</name>
<dbReference type="EC" id="6.3.4.19" evidence="8"/>
<keyword evidence="4 8" id="KW-0819">tRNA processing</keyword>
<dbReference type="InterPro" id="IPR012796">
    <property type="entry name" value="Lysidine-tRNA-synth_C"/>
</dbReference>
<evidence type="ECO:0000313" key="10">
    <source>
        <dbReference type="EMBL" id="BDT78933.1"/>
    </source>
</evidence>
<evidence type="ECO:0000256" key="4">
    <source>
        <dbReference type="ARBA" id="ARBA00022694"/>
    </source>
</evidence>
<comment type="catalytic activity">
    <reaction evidence="7 8">
        <text>cytidine(34) in tRNA(Ile2) + L-lysine + ATP = lysidine(34) in tRNA(Ile2) + AMP + diphosphate + H(+)</text>
        <dbReference type="Rhea" id="RHEA:43744"/>
        <dbReference type="Rhea" id="RHEA-COMP:10625"/>
        <dbReference type="Rhea" id="RHEA-COMP:10670"/>
        <dbReference type="ChEBI" id="CHEBI:15378"/>
        <dbReference type="ChEBI" id="CHEBI:30616"/>
        <dbReference type="ChEBI" id="CHEBI:32551"/>
        <dbReference type="ChEBI" id="CHEBI:33019"/>
        <dbReference type="ChEBI" id="CHEBI:82748"/>
        <dbReference type="ChEBI" id="CHEBI:83665"/>
        <dbReference type="ChEBI" id="CHEBI:456215"/>
        <dbReference type="EC" id="6.3.4.19"/>
    </reaction>
</comment>
<dbReference type="HAMAP" id="MF_01161">
    <property type="entry name" value="tRNA_Ile_lys_synt"/>
    <property type="match status" value="1"/>
</dbReference>
<accession>A0ABN6TQL8</accession>
<reference evidence="10 11" key="1">
    <citation type="submission" date="2022-11" db="EMBL/GenBank/DDBJ databases">
        <title>Complete Genome Sequences of three Polynucleobacter sp. Subcluster PnecC Strains KF022, KF023, and KF032 Isolated from a Shallow Eutrophic Lake in Japan.</title>
        <authorList>
            <person name="Ogata Y."/>
            <person name="Watanabe K."/>
            <person name="Takemine S."/>
            <person name="Shindo C."/>
            <person name="Kurokawa R."/>
            <person name="Suda W."/>
        </authorList>
    </citation>
    <scope>NUCLEOTIDE SEQUENCE [LARGE SCALE GENOMIC DNA]</scope>
    <source>
        <strain evidence="10 11">KF032</strain>
    </source>
</reference>
<comment type="domain">
    <text evidence="8">The N-terminal region contains the highly conserved SGGXDS motif, predicted to be a P-loop motif involved in ATP binding.</text>
</comment>
<dbReference type="CDD" id="cd01992">
    <property type="entry name" value="TilS_N"/>
    <property type="match status" value="1"/>
</dbReference>
<dbReference type="NCBIfam" id="TIGR02433">
    <property type="entry name" value="lysidine_TilS_C"/>
    <property type="match status" value="1"/>
</dbReference>
<evidence type="ECO:0000256" key="3">
    <source>
        <dbReference type="ARBA" id="ARBA00022598"/>
    </source>
</evidence>
<dbReference type="InterPro" id="IPR012094">
    <property type="entry name" value="tRNA_Ile_lys_synt"/>
</dbReference>
<comment type="function">
    <text evidence="8">Ligates lysine onto the cytidine present at position 34 of the AUA codon-specific tRNA(Ile) that contains the anticodon CAU, in an ATP-dependent manner. Cytidine is converted to lysidine, thus changing the amino acid specificity of the tRNA from methionine to isoleucine.</text>
</comment>
<protein>
    <recommendedName>
        <fullName evidence="8">tRNA(Ile)-lysidine synthase</fullName>
        <ecNumber evidence="8">6.3.4.19</ecNumber>
    </recommendedName>
    <alternativeName>
        <fullName evidence="8">tRNA(Ile)-2-lysyl-cytidine synthase</fullName>
    </alternativeName>
    <alternativeName>
        <fullName evidence="8">tRNA(Ile)-lysidine synthetase</fullName>
    </alternativeName>
</protein>
<dbReference type="InterPro" id="IPR015262">
    <property type="entry name" value="tRNA_Ile_lys_synt_subst-bd"/>
</dbReference>
<keyword evidence="2 8" id="KW-0963">Cytoplasm</keyword>
<gene>
    <name evidence="8 10" type="primary">tilS</name>
    <name evidence="10" type="ORF">PKF032_08210</name>
</gene>
<feature type="binding site" evidence="8">
    <location>
        <begin position="22"/>
        <end position="27"/>
    </location>
    <ligand>
        <name>ATP</name>
        <dbReference type="ChEBI" id="CHEBI:30616"/>
    </ligand>
</feature>
<feature type="domain" description="Lysidine-tRNA(Ile) synthetase C-terminal" evidence="9">
    <location>
        <begin position="358"/>
        <end position="429"/>
    </location>
</feature>
<evidence type="ECO:0000256" key="7">
    <source>
        <dbReference type="ARBA" id="ARBA00048539"/>
    </source>
</evidence>
<dbReference type="Pfam" id="PF11734">
    <property type="entry name" value="TilS_C"/>
    <property type="match status" value="1"/>
</dbReference>
<keyword evidence="6 8" id="KW-0067">ATP-binding</keyword>
<dbReference type="Pfam" id="PF09179">
    <property type="entry name" value="TilS"/>
    <property type="match status" value="1"/>
</dbReference>
<dbReference type="InterPro" id="IPR011063">
    <property type="entry name" value="TilS/TtcA_N"/>
</dbReference>
<dbReference type="SUPFAM" id="SSF82829">
    <property type="entry name" value="MesJ substrate recognition domain-like"/>
    <property type="match status" value="1"/>
</dbReference>
<comment type="subcellular location">
    <subcellularLocation>
        <location evidence="1 8">Cytoplasm</location>
    </subcellularLocation>
</comment>
<evidence type="ECO:0000256" key="2">
    <source>
        <dbReference type="ARBA" id="ARBA00022490"/>
    </source>
</evidence>
<dbReference type="InterPro" id="IPR012795">
    <property type="entry name" value="tRNA_Ile_lys_synt_N"/>
</dbReference>
<dbReference type="Gene3D" id="1.20.59.20">
    <property type="match status" value="1"/>
</dbReference>
<organism evidence="10 11">
    <name type="scientific">Polynucleobacter yangtzensis</name>
    <dbReference type="NCBI Taxonomy" id="1743159"/>
    <lineage>
        <taxon>Bacteria</taxon>
        <taxon>Pseudomonadati</taxon>
        <taxon>Pseudomonadota</taxon>
        <taxon>Betaproteobacteria</taxon>
        <taxon>Burkholderiales</taxon>
        <taxon>Burkholderiaceae</taxon>
        <taxon>Polynucleobacter</taxon>
    </lineage>
</organism>
<proteinExistence type="inferred from homology"/>
<evidence type="ECO:0000256" key="5">
    <source>
        <dbReference type="ARBA" id="ARBA00022741"/>
    </source>
</evidence>
<keyword evidence="5 8" id="KW-0547">Nucleotide-binding</keyword>
<dbReference type="Gene3D" id="3.40.50.620">
    <property type="entry name" value="HUPs"/>
    <property type="match status" value="1"/>
</dbReference>
<dbReference type="SUPFAM" id="SSF52402">
    <property type="entry name" value="Adenine nucleotide alpha hydrolases-like"/>
    <property type="match status" value="1"/>
</dbReference>
<dbReference type="EMBL" id="AP026974">
    <property type="protein sequence ID" value="BDT78933.1"/>
    <property type="molecule type" value="Genomic_DNA"/>
</dbReference>
<keyword evidence="3 8" id="KW-0436">Ligase</keyword>
<evidence type="ECO:0000256" key="8">
    <source>
        <dbReference type="HAMAP-Rule" id="MF_01161"/>
    </source>
</evidence>
<dbReference type="PANTHER" id="PTHR43033">
    <property type="entry name" value="TRNA(ILE)-LYSIDINE SYNTHASE-RELATED"/>
    <property type="match status" value="1"/>
</dbReference>
<evidence type="ECO:0000313" key="11">
    <source>
        <dbReference type="Proteomes" id="UP001211204"/>
    </source>
</evidence>
<sequence>MASSRKSQQSPKSGKRIAVALSGGLDSVVLLDTVCKAQAKNQTNNQIYAFHIHHGLQKPADDWLIFCEKLAKQYKIHFDFRLLHLDGAKEQGNIEARARAGRYEALTDLCEEYGIEDLLLAHHQNDQAETVLLQLLRGSGVAGLSGMPTSRQLELNNHNITLWRPLLNQSRQELEAYAKEHKLKWIEDPSNQNIKYRRNAVRKKIIPALEKIQPEALANMARSAQLLGEAQTLLNRLAEQDGKSILNKSQLKLEPLLVLAEEDLPAANNVLRYWLQTQQLAMPSQERLHAWWRDLAQVKADANLEWLHDERKIYLWRGMLQVGNVEAGRWVLKTLPAKSKQLGLPANWVKEAQDNNKISLRERQGSEKIQIKPKTPRKTLKNLYQEADIPPWERQAPLLYINDELIAVAGIGLSYPHLITSGRRVLPEWVQNPVKLALFRSSGKFSLSQIVK</sequence>
<dbReference type="RefSeq" id="WP_281746179.1">
    <property type="nucleotide sequence ID" value="NZ_AP026974.1"/>
</dbReference>